<evidence type="ECO:0000256" key="2">
    <source>
        <dbReference type="ARBA" id="ARBA00022679"/>
    </source>
</evidence>
<feature type="binding site" evidence="9">
    <location>
        <position position="269"/>
    </location>
    <ligand>
        <name>2-[(2R,5Z)-2-carboxy-4-methylthiazol-5(2H)-ylidene]ethyl phosphate</name>
        <dbReference type="ChEBI" id="CHEBI:62899"/>
    </ligand>
</feature>
<evidence type="ECO:0000256" key="1">
    <source>
        <dbReference type="ARBA" id="ARBA00005165"/>
    </source>
</evidence>
<comment type="catalytic activity">
    <reaction evidence="8 9">
        <text>2-[(2R,5Z)-2-carboxy-4-methylthiazol-5(2H)-ylidene]ethyl phosphate + 4-amino-2-methyl-5-(diphosphooxymethyl)pyrimidine + 2 H(+) = thiamine phosphate + CO2 + diphosphate</text>
        <dbReference type="Rhea" id="RHEA:47844"/>
        <dbReference type="ChEBI" id="CHEBI:15378"/>
        <dbReference type="ChEBI" id="CHEBI:16526"/>
        <dbReference type="ChEBI" id="CHEBI:33019"/>
        <dbReference type="ChEBI" id="CHEBI:37575"/>
        <dbReference type="ChEBI" id="CHEBI:57841"/>
        <dbReference type="ChEBI" id="CHEBI:62899"/>
        <dbReference type="EC" id="2.5.1.3"/>
    </reaction>
</comment>
<evidence type="ECO:0000259" key="10">
    <source>
        <dbReference type="Pfam" id="PF02581"/>
    </source>
</evidence>
<gene>
    <name evidence="9" type="primary">thiE</name>
    <name evidence="11" type="ORF">HF327_014910</name>
</gene>
<feature type="binding site" evidence="9">
    <location>
        <position position="211"/>
    </location>
    <ligand>
        <name>4-amino-2-methyl-5-(diphosphooxymethyl)pyrimidine</name>
        <dbReference type="ChEBI" id="CHEBI:57841"/>
    </ligand>
</feature>
<comment type="similarity">
    <text evidence="9">Belongs to the thiamine-phosphate synthase family.</text>
</comment>
<protein>
    <recommendedName>
        <fullName evidence="9">Thiamine-phosphate synthase</fullName>
        <shortName evidence="9">TP synthase</shortName>
        <shortName evidence="9">TPS</shortName>
        <ecNumber evidence="9">2.5.1.3</ecNumber>
    </recommendedName>
    <alternativeName>
        <fullName evidence="9">Thiamine-phosphate pyrophosphorylase</fullName>
        <shortName evidence="9">TMP pyrophosphorylase</shortName>
        <shortName evidence="9">TMP-PPase</shortName>
    </alternativeName>
</protein>
<dbReference type="CDD" id="cd00564">
    <property type="entry name" value="TMP_TenI"/>
    <property type="match status" value="1"/>
</dbReference>
<feature type="binding site" evidence="9">
    <location>
        <begin position="137"/>
        <end position="141"/>
    </location>
    <ligand>
        <name>4-amino-2-methyl-5-(diphosphooxymethyl)pyrimidine</name>
        <dbReference type="ChEBI" id="CHEBI:57841"/>
    </ligand>
</feature>
<comment type="function">
    <text evidence="9">Condenses 4-methyl-5-(beta-hydroxyethyl)thiazole monophosphate (THZ-P) and 2-methyl-4-amino-5-hydroxymethyl pyrimidine pyrophosphate (HMP-PP) to form thiamine monophosphate (TMP).</text>
</comment>
<evidence type="ECO:0000256" key="3">
    <source>
        <dbReference type="ARBA" id="ARBA00022723"/>
    </source>
</evidence>
<dbReference type="EMBL" id="JABBCQ020000013">
    <property type="protein sequence ID" value="MBI1625791.1"/>
    <property type="molecule type" value="Genomic_DNA"/>
</dbReference>
<keyword evidence="2 9" id="KW-0808">Transferase</keyword>
<comment type="caution">
    <text evidence="9">Lacks conserved residue(s) required for the propagation of feature annotation.</text>
</comment>
<dbReference type="InterPro" id="IPR034291">
    <property type="entry name" value="TMP_synthase"/>
</dbReference>
<dbReference type="InterPro" id="IPR013785">
    <property type="entry name" value="Aldolase_TIM"/>
</dbReference>
<evidence type="ECO:0000256" key="8">
    <source>
        <dbReference type="ARBA" id="ARBA00047883"/>
    </source>
</evidence>
<comment type="catalytic activity">
    <reaction evidence="6 9">
        <text>4-methyl-5-(2-phosphooxyethyl)-thiazole + 4-amino-2-methyl-5-(diphosphooxymethyl)pyrimidine + H(+) = thiamine phosphate + diphosphate</text>
        <dbReference type="Rhea" id="RHEA:22328"/>
        <dbReference type="ChEBI" id="CHEBI:15378"/>
        <dbReference type="ChEBI" id="CHEBI:33019"/>
        <dbReference type="ChEBI" id="CHEBI:37575"/>
        <dbReference type="ChEBI" id="CHEBI:57841"/>
        <dbReference type="ChEBI" id="CHEBI:58296"/>
        <dbReference type="EC" id="2.5.1.3"/>
    </reaction>
</comment>
<evidence type="ECO:0000256" key="9">
    <source>
        <dbReference type="HAMAP-Rule" id="MF_00097"/>
    </source>
</evidence>
<evidence type="ECO:0000256" key="5">
    <source>
        <dbReference type="ARBA" id="ARBA00022977"/>
    </source>
</evidence>
<feature type="binding site" evidence="9">
    <location>
        <position position="240"/>
    </location>
    <ligand>
        <name>4-amino-2-methyl-5-(diphosphooxymethyl)pyrimidine</name>
        <dbReference type="ChEBI" id="CHEBI:57841"/>
    </ligand>
</feature>
<evidence type="ECO:0000313" key="11">
    <source>
        <dbReference type="EMBL" id="MBI1625791.1"/>
    </source>
</evidence>
<dbReference type="GO" id="GO:0009228">
    <property type="term" value="P:thiamine biosynthetic process"/>
    <property type="evidence" value="ECO:0007669"/>
    <property type="project" value="UniProtKB-KW"/>
</dbReference>
<dbReference type="GO" id="GO:0005737">
    <property type="term" value="C:cytoplasm"/>
    <property type="evidence" value="ECO:0007669"/>
    <property type="project" value="TreeGrafter"/>
</dbReference>
<evidence type="ECO:0000256" key="7">
    <source>
        <dbReference type="ARBA" id="ARBA00047851"/>
    </source>
</evidence>
<comment type="cofactor">
    <cofactor evidence="9">
        <name>Mg(2+)</name>
        <dbReference type="ChEBI" id="CHEBI:18420"/>
    </cofactor>
    <text evidence="9">Binds 1 Mg(2+) ion per subunit.</text>
</comment>
<evidence type="ECO:0000313" key="12">
    <source>
        <dbReference type="Proteomes" id="UP000530032"/>
    </source>
</evidence>
<evidence type="ECO:0000256" key="4">
    <source>
        <dbReference type="ARBA" id="ARBA00022842"/>
    </source>
</evidence>
<feature type="domain" description="Thiamine phosphate synthase/TenI" evidence="10">
    <location>
        <begin position="122"/>
        <end position="292"/>
    </location>
</feature>
<dbReference type="InterPro" id="IPR022998">
    <property type="entry name" value="ThiamineP_synth_TenI"/>
</dbReference>
<feature type="binding site" evidence="9">
    <location>
        <position position="189"/>
    </location>
    <ligand>
        <name>Mg(2+)</name>
        <dbReference type="ChEBI" id="CHEBI:18420"/>
    </ligand>
</feature>
<sequence length="313" mass="33373">MDSAEIQALAQALIHQHGAAFGAQLHHDANSVELTPQPVPPALRGEPAYLAALEACSALGFIAVDAETLAQAWQRQSERSNQFDVTHWPDEPRDFGLSGADPAQAFAHCPRNLGLYGVLPTAEWVGRMARAGVPTVQLRFKSDDKAAVAREIKAAVDAVKDTGAHLFINDHWQGALDAGAYGIHVGQEDLDVIGHRDLETIRTSGTRFGVSTHGYAEMVRAHAVQPSYIALGAVFPTTLKKMATAPQGLARLAAYVRLMKQYPLVAIGGISEDMFPAVRATGVGSVAVVRALVNAPDPEAAAKHLLERMQATA</sequence>
<comment type="pathway">
    <text evidence="1 9">Cofactor biosynthesis; thiamine diphosphate biosynthesis; thiamine phosphate from 4-amino-2-methyl-5-diphosphomethylpyrimidine and 4-methyl-5-(2-phosphoethyl)-thiazole: step 1/1.</text>
</comment>
<dbReference type="Pfam" id="PF02581">
    <property type="entry name" value="TMP-TENI"/>
    <property type="match status" value="1"/>
</dbReference>
<dbReference type="RefSeq" id="WP_198460921.1">
    <property type="nucleotide sequence ID" value="NZ_JABBCQ020000013.1"/>
</dbReference>
<name>A0A843B4T3_9BURK</name>
<keyword evidence="12" id="KW-1185">Reference proteome</keyword>
<proteinExistence type="inferred from homology"/>
<dbReference type="Proteomes" id="UP000530032">
    <property type="component" value="Unassembled WGS sequence"/>
</dbReference>
<dbReference type="GO" id="GO:0000287">
    <property type="term" value="F:magnesium ion binding"/>
    <property type="evidence" value="ECO:0007669"/>
    <property type="project" value="UniProtKB-UniRule"/>
</dbReference>
<dbReference type="Gene3D" id="3.20.20.70">
    <property type="entry name" value="Aldolase class I"/>
    <property type="match status" value="1"/>
</dbReference>
<dbReference type="GO" id="GO:0009229">
    <property type="term" value="P:thiamine diphosphate biosynthetic process"/>
    <property type="evidence" value="ECO:0007669"/>
    <property type="project" value="UniProtKB-UniRule"/>
</dbReference>
<keyword evidence="3 9" id="KW-0479">Metal-binding</keyword>
<dbReference type="PANTHER" id="PTHR20857:SF15">
    <property type="entry name" value="THIAMINE-PHOSPHATE SYNTHASE"/>
    <property type="match status" value="1"/>
</dbReference>
<dbReference type="PANTHER" id="PTHR20857">
    <property type="entry name" value="THIAMINE-PHOSPHATE PYROPHOSPHORYLASE"/>
    <property type="match status" value="1"/>
</dbReference>
<organism evidence="11 12">
    <name type="scientific">Comamonas suwonensis</name>
    <dbReference type="NCBI Taxonomy" id="2606214"/>
    <lineage>
        <taxon>Bacteria</taxon>
        <taxon>Pseudomonadati</taxon>
        <taxon>Pseudomonadota</taxon>
        <taxon>Betaproteobacteria</taxon>
        <taxon>Burkholderiales</taxon>
        <taxon>Comamonadaceae</taxon>
        <taxon>Comamonas</taxon>
    </lineage>
</organism>
<dbReference type="EC" id="2.5.1.3" evidence="9"/>
<dbReference type="SUPFAM" id="SSF51391">
    <property type="entry name" value="Thiamin phosphate synthase"/>
    <property type="match status" value="1"/>
</dbReference>
<reference evidence="11" key="1">
    <citation type="submission" date="2020-12" db="EMBL/GenBank/DDBJ databases">
        <title>Comamonas sp. nov., isolated from stream water.</title>
        <authorList>
            <person name="Park K.-H."/>
        </authorList>
    </citation>
    <scope>NUCLEOTIDE SEQUENCE</scope>
    <source>
        <strain evidence="11">EJ-4</strain>
    </source>
</reference>
<comment type="caution">
    <text evidence="11">The sequence shown here is derived from an EMBL/GenBank/DDBJ whole genome shotgun (WGS) entry which is preliminary data.</text>
</comment>
<dbReference type="InterPro" id="IPR036206">
    <property type="entry name" value="ThiamineP_synth_sf"/>
</dbReference>
<dbReference type="UniPathway" id="UPA00060">
    <property type="reaction ID" value="UER00141"/>
</dbReference>
<keyword evidence="5 9" id="KW-0784">Thiamine biosynthesis</keyword>
<evidence type="ECO:0000256" key="6">
    <source>
        <dbReference type="ARBA" id="ARBA00047334"/>
    </source>
</evidence>
<keyword evidence="4 9" id="KW-0460">Magnesium</keyword>
<dbReference type="AlphaFoldDB" id="A0A843B4T3"/>
<comment type="catalytic activity">
    <reaction evidence="7 9">
        <text>2-(2-carboxy-4-methylthiazol-5-yl)ethyl phosphate + 4-amino-2-methyl-5-(diphosphooxymethyl)pyrimidine + 2 H(+) = thiamine phosphate + CO2 + diphosphate</text>
        <dbReference type="Rhea" id="RHEA:47848"/>
        <dbReference type="ChEBI" id="CHEBI:15378"/>
        <dbReference type="ChEBI" id="CHEBI:16526"/>
        <dbReference type="ChEBI" id="CHEBI:33019"/>
        <dbReference type="ChEBI" id="CHEBI:37575"/>
        <dbReference type="ChEBI" id="CHEBI:57841"/>
        <dbReference type="ChEBI" id="CHEBI:62890"/>
        <dbReference type="EC" id="2.5.1.3"/>
    </reaction>
</comment>
<feature type="binding site" evidence="9">
    <location>
        <position position="169"/>
    </location>
    <ligand>
        <name>4-amino-2-methyl-5-(diphosphooxymethyl)pyrimidine</name>
        <dbReference type="ChEBI" id="CHEBI:57841"/>
    </ligand>
</feature>
<dbReference type="GO" id="GO:0004789">
    <property type="term" value="F:thiamine-phosphate diphosphorylase activity"/>
    <property type="evidence" value="ECO:0007669"/>
    <property type="project" value="UniProtKB-UniRule"/>
</dbReference>
<feature type="binding site" evidence="9">
    <location>
        <position position="170"/>
    </location>
    <ligand>
        <name>Mg(2+)</name>
        <dbReference type="ChEBI" id="CHEBI:18420"/>
    </ligand>
</feature>
<accession>A0A843B4T3</accession>
<dbReference type="HAMAP" id="MF_00097">
    <property type="entry name" value="TMP_synthase"/>
    <property type="match status" value="1"/>
</dbReference>
<dbReference type="FunFam" id="3.20.20.70:FF:000064">
    <property type="entry name" value="Thiamine-phosphate synthase"/>
    <property type="match status" value="1"/>
</dbReference>